<keyword evidence="1 8" id="KW-0645">Protease</keyword>
<comment type="subcellular location">
    <subcellularLocation>
        <location evidence="8">Periplasm</location>
    </subcellularLocation>
</comment>
<dbReference type="GO" id="GO:0004222">
    <property type="term" value="F:metalloendopeptidase activity"/>
    <property type="evidence" value="ECO:0007669"/>
    <property type="project" value="InterPro"/>
</dbReference>
<dbReference type="InterPro" id="IPR011990">
    <property type="entry name" value="TPR-like_helical_dom_sf"/>
</dbReference>
<reference evidence="10 11" key="1">
    <citation type="submission" date="2020-08" db="EMBL/GenBank/DDBJ databases">
        <title>Genomic Encyclopedia of Type Strains, Phase IV (KMG-IV): sequencing the most valuable type-strain genomes for metagenomic binning, comparative biology and taxonomic classification.</title>
        <authorList>
            <person name="Goeker M."/>
        </authorList>
    </citation>
    <scope>NUCLEOTIDE SEQUENCE [LARGE SCALE GENOMIC DNA]</scope>
    <source>
        <strain evidence="10 11">DSM 26287</strain>
    </source>
</reference>
<dbReference type="PANTHER" id="PTHR22726:SF1">
    <property type="entry name" value="METALLOENDOPEPTIDASE OMA1, MITOCHONDRIAL"/>
    <property type="match status" value="1"/>
</dbReference>
<feature type="active site" evidence="8">
    <location>
        <position position="136"/>
    </location>
</feature>
<evidence type="ECO:0000256" key="6">
    <source>
        <dbReference type="ARBA" id="ARBA00022833"/>
    </source>
</evidence>
<dbReference type="PANTHER" id="PTHR22726">
    <property type="entry name" value="METALLOENDOPEPTIDASE OMA1"/>
    <property type="match status" value="1"/>
</dbReference>
<keyword evidence="11" id="KW-1185">Reference proteome</keyword>
<dbReference type="GO" id="GO:0051603">
    <property type="term" value="P:proteolysis involved in protein catabolic process"/>
    <property type="evidence" value="ECO:0007669"/>
    <property type="project" value="TreeGrafter"/>
</dbReference>
<keyword evidence="7 8" id="KW-0482">Metalloprotease</keyword>
<dbReference type="InterPro" id="IPR051156">
    <property type="entry name" value="Mito/Outer_Membr_Metalloprot"/>
</dbReference>
<comment type="caution">
    <text evidence="10">The sequence shown here is derived from an EMBL/GenBank/DDBJ whole genome shotgun (WGS) entry which is preliminary data.</text>
</comment>
<feature type="binding site" evidence="8">
    <location>
        <position position="200"/>
    </location>
    <ligand>
        <name>Zn(2+)</name>
        <dbReference type="ChEBI" id="CHEBI:29105"/>
        <note>catalytic</note>
    </ligand>
</feature>
<evidence type="ECO:0000313" key="10">
    <source>
        <dbReference type="EMBL" id="MBB6542485.1"/>
    </source>
</evidence>
<comment type="function">
    <text evidence="8">Functions as both a chaperone and a metalloprotease. Maintains the integrity of the outer membrane by promoting either the assembly or the elimination of outer membrane proteins, depending on their folding state.</text>
</comment>
<dbReference type="Pfam" id="PF01435">
    <property type="entry name" value="Peptidase_M48"/>
    <property type="match status" value="1"/>
</dbReference>
<dbReference type="InterPro" id="IPR001915">
    <property type="entry name" value="Peptidase_M48"/>
</dbReference>
<comment type="similarity">
    <text evidence="8">Belongs to the peptidase M48 family. BepA subfamily.</text>
</comment>
<feature type="signal peptide" evidence="8">
    <location>
        <begin position="1"/>
        <end position="24"/>
    </location>
</feature>
<feature type="binding site" evidence="8">
    <location>
        <position position="135"/>
    </location>
    <ligand>
        <name>Zn(2+)</name>
        <dbReference type="ChEBI" id="CHEBI:29105"/>
        <note>catalytic</note>
    </ligand>
</feature>
<organism evidence="10 11">
    <name type="scientific">Thalassotalea piscium</name>
    <dbReference type="NCBI Taxonomy" id="1230533"/>
    <lineage>
        <taxon>Bacteria</taxon>
        <taxon>Pseudomonadati</taxon>
        <taxon>Pseudomonadota</taxon>
        <taxon>Gammaproteobacteria</taxon>
        <taxon>Alteromonadales</taxon>
        <taxon>Colwelliaceae</taxon>
        <taxon>Thalassotalea</taxon>
    </lineage>
</organism>
<evidence type="ECO:0000256" key="7">
    <source>
        <dbReference type="ARBA" id="ARBA00023049"/>
    </source>
</evidence>
<dbReference type="GO" id="GO:0016020">
    <property type="term" value="C:membrane"/>
    <property type="evidence" value="ECO:0007669"/>
    <property type="project" value="InterPro"/>
</dbReference>
<dbReference type="Proteomes" id="UP000537141">
    <property type="component" value="Unassembled WGS sequence"/>
</dbReference>
<feature type="domain" description="Peptidase M48" evidence="9">
    <location>
        <begin position="74"/>
        <end position="256"/>
    </location>
</feature>
<dbReference type="HAMAP" id="MF_00997">
    <property type="entry name" value="Protease_BepA"/>
    <property type="match status" value="1"/>
</dbReference>
<dbReference type="GO" id="GO:0008270">
    <property type="term" value="F:zinc ion binding"/>
    <property type="evidence" value="ECO:0007669"/>
    <property type="project" value="UniProtKB-UniRule"/>
</dbReference>
<dbReference type="EC" id="3.4.-.-" evidence="8"/>
<keyword evidence="3 8" id="KW-0732">Signal</keyword>
<evidence type="ECO:0000313" key="11">
    <source>
        <dbReference type="Proteomes" id="UP000537141"/>
    </source>
</evidence>
<keyword evidence="4 8" id="KW-0574">Periplasm</keyword>
<sequence length="485" mass="54244" precursor="true">MLKIKSLSCALIIGLLLASSYSWAATTDKNKLPQIGTSGFSVLSIDKERQIGQAMMQQVRGSGTIVNDPVLIEYINDLGNTLVKNAQDVNYRFEFFIVNNQELNAFAFFGGHIGIHSGLITTADTESELASVIAHEISHVTQRHLARRIEAQSRNQPLTMAGIVSGILLTMINPAVGMAALSTSMAASQQMGINYTRGNEQEADRVGITLLANSGFDPLGAPNFFGKMLERYRYSSKPPAILLTHPLPESRVSEARIRAQNFPLRSVPPKLEFELAKARIKARYEGDKKYNIEHFTHAINKNRYAFLAAAQYGLALSYFEDKSYDKAYTLLMTLLKSDANNLFYIDALSDVLIELRKFEQAEKMLADINLLMPNNQVAALNYANVLLEMGKLDKSAQVLQDFLLMHPDSFIAYDLLTTVYRKQDKKALMHVSKAEVMALVGAYPQAIDELQTAMNYADDLPIVRKRIKGRILQLQDQQDKLRRLN</sequence>
<comment type="cofactor">
    <cofactor evidence="8">
        <name>Zn(2+)</name>
        <dbReference type="ChEBI" id="CHEBI:29105"/>
    </cofactor>
    <text evidence="8">Binds 1 zinc ion per subunit.</text>
</comment>
<dbReference type="GO" id="GO:0042597">
    <property type="term" value="C:periplasmic space"/>
    <property type="evidence" value="ECO:0007669"/>
    <property type="project" value="UniProtKB-SubCell"/>
</dbReference>
<dbReference type="Pfam" id="PF14559">
    <property type="entry name" value="TPR_19"/>
    <property type="match status" value="1"/>
</dbReference>
<dbReference type="InterPro" id="IPR030873">
    <property type="entry name" value="Protease_BepA"/>
</dbReference>
<accession>A0A7X0NFH9</accession>
<evidence type="ECO:0000256" key="3">
    <source>
        <dbReference type="ARBA" id="ARBA00022729"/>
    </source>
</evidence>
<keyword evidence="5 8" id="KW-0378">Hydrolase</keyword>
<evidence type="ECO:0000256" key="2">
    <source>
        <dbReference type="ARBA" id="ARBA00022723"/>
    </source>
</evidence>
<dbReference type="RefSeq" id="WP_246454892.1">
    <property type="nucleotide sequence ID" value="NZ_AP027362.1"/>
</dbReference>
<evidence type="ECO:0000256" key="1">
    <source>
        <dbReference type="ARBA" id="ARBA00022670"/>
    </source>
</evidence>
<dbReference type="AlphaFoldDB" id="A0A7X0NFH9"/>
<feature type="binding site" evidence="8">
    <location>
        <position position="139"/>
    </location>
    <ligand>
        <name>Zn(2+)</name>
        <dbReference type="ChEBI" id="CHEBI:29105"/>
        <note>catalytic</note>
    </ligand>
</feature>
<gene>
    <name evidence="10" type="ORF">HNQ55_000974</name>
</gene>
<dbReference type="Gene3D" id="1.25.40.10">
    <property type="entry name" value="Tetratricopeptide repeat domain"/>
    <property type="match status" value="1"/>
</dbReference>
<dbReference type="EMBL" id="JACHHU010000005">
    <property type="protein sequence ID" value="MBB6542485.1"/>
    <property type="molecule type" value="Genomic_DNA"/>
</dbReference>
<keyword evidence="6 8" id="KW-0862">Zinc</keyword>
<dbReference type="Gene3D" id="3.30.2010.10">
    <property type="entry name" value="Metalloproteases ('zincins'), catalytic domain"/>
    <property type="match status" value="1"/>
</dbReference>
<evidence type="ECO:0000256" key="8">
    <source>
        <dbReference type="HAMAP-Rule" id="MF_00997"/>
    </source>
</evidence>
<proteinExistence type="inferred from homology"/>
<feature type="chain" id="PRO_5031646401" description="Putative beta-barrel assembly-enhancing protease" evidence="8">
    <location>
        <begin position="25"/>
        <end position="485"/>
    </location>
</feature>
<protein>
    <recommendedName>
        <fullName evidence="8">Putative beta-barrel assembly-enhancing protease</fullName>
        <ecNumber evidence="8">3.4.-.-</ecNumber>
    </recommendedName>
</protein>
<name>A0A7X0NFH9_9GAMM</name>
<evidence type="ECO:0000256" key="5">
    <source>
        <dbReference type="ARBA" id="ARBA00022801"/>
    </source>
</evidence>
<evidence type="ECO:0000259" key="9">
    <source>
        <dbReference type="Pfam" id="PF01435"/>
    </source>
</evidence>
<keyword evidence="2 8" id="KW-0479">Metal-binding</keyword>
<feature type="active site" description="Proton donor" evidence="8">
    <location>
        <position position="204"/>
    </location>
</feature>
<dbReference type="SUPFAM" id="SSF48452">
    <property type="entry name" value="TPR-like"/>
    <property type="match status" value="1"/>
</dbReference>
<evidence type="ECO:0000256" key="4">
    <source>
        <dbReference type="ARBA" id="ARBA00022764"/>
    </source>
</evidence>
<dbReference type="CDD" id="cd07333">
    <property type="entry name" value="M48C_bepA_like"/>
    <property type="match status" value="1"/>
</dbReference>